<evidence type="ECO:0000256" key="9">
    <source>
        <dbReference type="SAM" id="Phobius"/>
    </source>
</evidence>
<keyword evidence="6 9" id="KW-1133">Transmembrane helix</keyword>
<name>A0A6N7IS28_9FIRM</name>
<evidence type="ECO:0000256" key="8">
    <source>
        <dbReference type="ARBA" id="ARBA00038436"/>
    </source>
</evidence>
<feature type="transmembrane region" description="Helical" evidence="9">
    <location>
        <begin position="64"/>
        <end position="80"/>
    </location>
</feature>
<dbReference type="Pfam" id="PF04290">
    <property type="entry name" value="DctQ"/>
    <property type="match status" value="1"/>
</dbReference>
<organism evidence="11 12">
    <name type="scientific">Desulfofundulus thermobenzoicus</name>
    <dbReference type="NCBI Taxonomy" id="29376"/>
    <lineage>
        <taxon>Bacteria</taxon>
        <taxon>Bacillati</taxon>
        <taxon>Bacillota</taxon>
        <taxon>Clostridia</taxon>
        <taxon>Eubacteriales</taxon>
        <taxon>Peptococcaceae</taxon>
        <taxon>Desulfofundulus</taxon>
    </lineage>
</organism>
<dbReference type="AlphaFoldDB" id="A0A6N7IS28"/>
<dbReference type="OrthoDB" id="9814265at2"/>
<dbReference type="GO" id="GO:0005886">
    <property type="term" value="C:plasma membrane"/>
    <property type="evidence" value="ECO:0007669"/>
    <property type="project" value="UniProtKB-SubCell"/>
</dbReference>
<comment type="similarity">
    <text evidence="8">Belongs to the TRAP transporter small permease family.</text>
</comment>
<evidence type="ECO:0000313" key="12">
    <source>
        <dbReference type="Proteomes" id="UP000441717"/>
    </source>
</evidence>
<proteinExistence type="inferred from homology"/>
<dbReference type="Proteomes" id="UP000441717">
    <property type="component" value="Unassembled WGS sequence"/>
</dbReference>
<keyword evidence="7 9" id="KW-0472">Membrane</keyword>
<dbReference type="GO" id="GO:0022857">
    <property type="term" value="F:transmembrane transporter activity"/>
    <property type="evidence" value="ECO:0007669"/>
    <property type="project" value="TreeGrafter"/>
</dbReference>
<protein>
    <submittedName>
        <fullName evidence="11">TRAP transporter small permease subunit</fullName>
    </submittedName>
</protein>
<evidence type="ECO:0000256" key="5">
    <source>
        <dbReference type="ARBA" id="ARBA00022692"/>
    </source>
</evidence>
<reference evidence="11 12" key="1">
    <citation type="submission" date="2019-10" db="EMBL/GenBank/DDBJ databases">
        <title>Comparative genomics of sulfur disproportionating microorganisms.</title>
        <authorList>
            <person name="Ward L.M."/>
            <person name="Bertran E."/>
            <person name="Johnston D."/>
        </authorList>
    </citation>
    <scope>NUCLEOTIDE SEQUENCE [LARGE SCALE GENOMIC DNA]</scope>
    <source>
        <strain evidence="11 12">DSM 14055</strain>
    </source>
</reference>
<evidence type="ECO:0000256" key="1">
    <source>
        <dbReference type="ARBA" id="ARBA00004429"/>
    </source>
</evidence>
<keyword evidence="5 9" id="KW-0812">Transmembrane</keyword>
<keyword evidence="3" id="KW-1003">Cell membrane</keyword>
<evidence type="ECO:0000259" key="10">
    <source>
        <dbReference type="Pfam" id="PF04290"/>
    </source>
</evidence>
<gene>
    <name evidence="11" type="ORF">GFC01_06590</name>
</gene>
<feature type="domain" description="Tripartite ATP-independent periplasmic transporters DctQ component" evidence="10">
    <location>
        <begin position="41"/>
        <end position="171"/>
    </location>
</feature>
<feature type="transmembrane region" description="Helical" evidence="9">
    <location>
        <begin position="100"/>
        <end position="122"/>
    </location>
</feature>
<comment type="caution">
    <text evidence="11">The sequence shown here is derived from an EMBL/GenBank/DDBJ whole genome shotgun (WGS) entry which is preliminary data.</text>
</comment>
<feature type="transmembrane region" description="Helical" evidence="9">
    <location>
        <begin position="142"/>
        <end position="162"/>
    </location>
</feature>
<dbReference type="PANTHER" id="PTHR35011:SF2">
    <property type="entry name" value="2,3-DIKETO-L-GULONATE TRAP TRANSPORTER SMALL PERMEASE PROTEIN YIAM"/>
    <property type="match status" value="1"/>
</dbReference>
<dbReference type="EMBL" id="WHYR01000014">
    <property type="protein sequence ID" value="MQL51938.1"/>
    <property type="molecule type" value="Genomic_DNA"/>
</dbReference>
<dbReference type="InterPro" id="IPR055348">
    <property type="entry name" value="DctQ"/>
</dbReference>
<keyword evidence="2" id="KW-0813">Transport</keyword>
<evidence type="ECO:0000313" key="11">
    <source>
        <dbReference type="EMBL" id="MQL51938.1"/>
    </source>
</evidence>
<keyword evidence="12" id="KW-1185">Reference proteome</keyword>
<comment type="subcellular location">
    <subcellularLocation>
        <location evidence="1">Cell inner membrane</location>
        <topology evidence="1">Multi-pass membrane protein</topology>
    </subcellularLocation>
</comment>
<accession>A0A6N7IS28</accession>
<evidence type="ECO:0000256" key="6">
    <source>
        <dbReference type="ARBA" id="ARBA00022989"/>
    </source>
</evidence>
<evidence type="ECO:0000256" key="7">
    <source>
        <dbReference type="ARBA" id="ARBA00023136"/>
    </source>
</evidence>
<dbReference type="GO" id="GO:0015740">
    <property type="term" value="P:C4-dicarboxylate transport"/>
    <property type="evidence" value="ECO:0007669"/>
    <property type="project" value="TreeGrafter"/>
</dbReference>
<dbReference type="PANTHER" id="PTHR35011">
    <property type="entry name" value="2,3-DIKETO-L-GULONATE TRAP TRANSPORTER SMALL PERMEASE PROTEIN YIAM"/>
    <property type="match status" value="1"/>
</dbReference>
<evidence type="ECO:0000256" key="4">
    <source>
        <dbReference type="ARBA" id="ARBA00022519"/>
    </source>
</evidence>
<dbReference type="InterPro" id="IPR007387">
    <property type="entry name" value="TRAP_DctQ"/>
</dbReference>
<sequence length="202" mass="23330">MGCTPTVPGFKAKEWKEMSRLQRIYSLFEDAVAGVFFFAGVTLIFYGVISRYVFKNPLFWVDEISTYILVWGCILGWSLAQRDGRHIRVNLLYDFLPLKIQRYVSIFASTASILFCLFLTYMGYLLEIKYVHTGQLSMNTQFPLWIVYFFVPLAALMLAVRFMEELYRLLKDGGKGWFKEKTREIADRNKGVVSHHGGGSSI</sequence>
<evidence type="ECO:0000256" key="2">
    <source>
        <dbReference type="ARBA" id="ARBA00022448"/>
    </source>
</evidence>
<feature type="transmembrane region" description="Helical" evidence="9">
    <location>
        <begin position="27"/>
        <end position="49"/>
    </location>
</feature>
<evidence type="ECO:0000256" key="3">
    <source>
        <dbReference type="ARBA" id="ARBA00022475"/>
    </source>
</evidence>
<keyword evidence="4" id="KW-0997">Cell inner membrane</keyword>